<keyword evidence="7 14" id="KW-0732">Signal</keyword>
<proteinExistence type="inferred from homology"/>
<protein>
    <recommendedName>
        <fullName evidence="5">beta-glucosidase</fullName>
        <ecNumber evidence="5">3.2.1.21</ecNumber>
    </recommendedName>
</protein>
<keyword evidence="9" id="KW-0136">Cellulose degradation</keyword>
<comment type="similarity">
    <text evidence="4">Belongs to the glycosyl hydrolase 3 family.</text>
</comment>
<evidence type="ECO:0000256" key="3">
    <source>
        <dbReference type="ARBA" id="ARBA00004987"/>
    </source>
</evidence>
<dbReference type="STRING" id="1043004.A0A074WLW9"/>
<evidence type="ECO:0000256" key="13">
    <source>
        <dbReference type="ARBA" id="ARBA00023326"/>
    </source>
</evidence>
<keyword evidence="12" id="KW-0326">Glycosidase</keyword>
<dbReference type="SUPFAM" id="SSF52279">
    <property type="entry name" value="Beta-D-glucan exohydrolase, C-terminal domain"/>
    <property type="match status" value="1"/>
</dbReference>
<keyword evidence="10" id="KW-0325">Glycoprotein</keyword>
<evidence type="ECO:0000256" key="14">
    <source>
        <dbReference type="SAM" id="SignalP"/>
    </source>
</evidence>
<feature type="signal peptide" evidence="14">
    <location>
        <begin position="1"/>
        <end position="20"/>
    </location>
</feature>
<dbReference type="InterPro" id="IPR050288">
    <property type="entry name" value="Cellulose_deg_GH3"/>
</dbReference>
<evidence type="ECO:0000256" key="10">
    <source>
        <dbReference type="ARBA" id="ARBA00023180"/>
    </source>
</evidence>
<dbReference type="Proteomes" id="UP000027730">
    <property type="component" value="Unassembled WGS sequence"/>
</dbReference>
<evidence type="ECO:0000256" key="11">
    <source>
        <dbReference type="ARBA" id="ARBA00023277"/>
    </source>
</evidence>
<dbReference type="Gene3D" id="3.20.20.300">
    <property type="entry name" value="Glycoside hydrolase, family 3, N-terminal domain"/>
    <property type="match status" value="1"/>
</dbReference>
<comment type="pathway">
    <text evidence="3">Glycan metabolism; cellulose degradation.</text>
</comment>
<dbReference type="GeneID" id="25416801"/>
<dbReference type="PANTHER" id="PTHR42715">
    <property type="entry name" value="BETA-GLUCOSIDASE"/>
    <property type="match status" value="1"/>
</dbReference>
<keyword evidence="6" id="KW-0964">Secreted</keyword>
<dbReference type="InterPro" id="IPR017853">
    <property type="entry name" value="GH"/>
</dbReference>
<dbReference type="EC" id="3.2.1.21" evidence="5"/>
<comment type="subcellular location">
    <subcellularLocation>
        <location evidence="2">Secreted</location>
    </subcellularLocation>
</comment>
<dbReference type="Pfam" id="PF14310">
    <property type="entry name" value="Fn3-like"/>
    <property type="match status" value="1"/>
</dbReference>
<dbReference type="InterPro" id="IPR026891">
    <property type="entry name" value="Fn3-like"/>
</dbReference>
<dbReference type="GO" id="GO:0005576">
    <property type="term" value="C:extracellular region"/>
    <property type="evidence" value="ECO:0007669"/>
    <property type="project" value="UniProtKB-SubCell"/>
</dbReference>
<dbReference type="EMBL" id="KL584708">
    <property type="protein sequence ID" value="KEQ74100.1"/>
    <property type="molecule type" value="Genomic_DNA"/>
</dbReference>
<sequence>MRFTTELLAVALALADVTSAQNSTYNATAAAQAKLTAELANLEKFWSYGRSPPVYPTPQGAGRDEWATAYEKARALVASMTDFEKNNITYGYTSKTNGCGGNSGSVPRVGFPGLCLSDAGNGLRATDGVTGFASGVHVGATWNRNLAYERAHYMGAEFKAKGVNVLLGPVVGPLGRVAEGGRNWEGFSNDPYLAGSLTFETIQGMQNNVVACIKHLIGNEQELDRNPAGFNASMSANIDDKTMHEMYMWPFQDAVHAGVGSAMCSYQRANNSYGCQNSKVMNGLFKGELGFEGFIVSDWGAQHSGVASAEAGLDMAMPSSAFWQNGNLSQAVTNGSLSSTRLDDMATRIVASWYHLAEWQNPGHGMPVNLTLPHEYVNARDPASKVSTFQTAVEGHVLVKNVNNALPLKSPKFLSLFGYDGIAPLVNTPDNAAAFTLSNFGFAPVSGVNASELFMLFVNPSSIPSEDLPGIAINGTMVTGGGSGAAQPAYISDPFSAITEQAIEDDTWLQWDFKSQNPVVQRGSEACLVFINAFATESYDRPYLEDEYSDDLVLNVAAQCNNTIVVLHNAGIRTIDAWYSNPNITAIMYAHLPGQDSGKALVEVLYGKQSPSGRMPYTVAKVPADYGNLLHHLTPDNTSNYYTQDNFTEGVYIDYKAFIAQNITPRFEFGYGLTYTTFDYSSLQTKVLSNVSTSEYPPGNTIAQGGITSLWDVIATVDCTITNTGSVTASEVAQLYVNIPGGPAKVLRGFNKQGVEPGQSVNFHFDITRRDLSEWDVVSQQWRLQQGSYPIYVGKSVLDIQLTGSLSI</sequence>
<feature type="chain" id="PRO_5001701631" description="beta-glucosidase" evidence="14">
    <location>
        <begin position="21"/>
        <end position="808"/>
    </location>
</feature>
<dbReference type="InterPro" id="IPR002772">
    <property type="entry name" value="Glyco_hydro_3_C"/>
</dbReference>
<accession>A0A074WLW9</accession>
<evidence type="ECO:0000313" key="16">
    <source>
        <dbReference type="EMBL" id="KEQ74100.1"/>
    </source>
</evidence>
<dbReference type="OrthoDB" id="416222at2759"/>
<evidence type="ECO:0000256" key="1">
    <source>
        <dbReference type="ARBA" id="ARBA00000448"/>
    </source>
</evidence>
<dbReference type="SUPFAM" id="SSF51445">
    <property type="entry name" value="(Trans)glycosidases"/>
    <property type="match status" value="1"/>
</dbReference>
<dbReference type="InterPro" id="IPR001764">
    <property type="entry name" value="Glyco_hydro_3_N"/>
</dbReference>
<evidence type="ECO:0000256" key="8">
    <source>
        <dbReference type="ARBA" id="ARBA00022801"/>
    </source>
</evidence>
<evidence type="ECO:0000256" key="7">
    <source>
        <dbReference type="ARBA" id="ARBA00022729"/>
    </source>
</evidence>
<dbReference type="InterPro" id="IPR036881">
    <property type="entry name" value="Glyco_hydro_3_C_sf"/>
</dbReference>
<dbReference type="SMART" id="SM01217">
    <property type="entry name" value="Fn3_like"/>
    <property type="match status" value="1"/>
</dbReference>
<dbReference type="PRINTS" id="PR00133">
    <property type="entry name" value="GLHYDRLASE3"/>
</dbReference>
<feature type="domain" description="Fibronectin type III-like" evidence="15">
    <location>
        <begin position="731"/>
        <end position="797"/>
    </location>
</feature>
<name>A0A074WLW9_9PEZI</name>
<organism evidence="16 17">
    <name type="scientific">Aureobasidium namibiae CBS 147.97</name>
    <dbReference type="NCBI Taxonomy" id="1043004"/>
    <lineage>
        <taxon>Eukaryota</taxon>
        <taxon>Fungi</taxon>
        <taxon>Dikarya</taxon>
        <taxon>Ascomycota</taxon>
        <taxon>Pezizomycotina</taxon>
        <taxon>Dothideomycetes</taxon>
        <taxon>Dothideomycetidae</taxon>
        <taxon>Dothideales</taxon>
        <taxon>Saccotheciaceae</taxon>
        <taxon>Aureobasidium</taxon>
    </lineage>
</organism>
<dbReference type="Gene3D" id="2.60.40.10">
    <property type="entry name" value="Immunoglobulins"/>
    <property type="match status" value="1"/>
</dbReference>
<dbReference type="GO" id="GO:0008422">
    <property type="term" value="F:beta-glucosidase activity"/>
    <property type="evidence" value="ECO:0007669"/>
    <property type="project" value="UniProtKB-EC"/>
</dbReference>
<dbReference type="PANTHER" id="PTHR42715:SF5">
    <property type="entry name" value="BETA-GLUCOSIDASE M-RELATED"/>
    <property type="match status" value="1"/>
</dbReference>
<comment type="catalytic activity">
    <reaction evidence="1">
        <text>Hydrolysis of terminal, non-reducing beta-D-glucosyl residues with release of beta-D-glucose.</text>
        <dbReference type="EC" id="3.2.1.21"/>
    </reaction>
</comment>
<evidence type="ECO:0000256" key="12">
    <source>
        <dbReference type="ARBA" id="ARBA00023295"/>
    </source>
</evidence>
<evidence type="ECO:0000256" key="9">
    <source>
        <dbReference type="ARBA" id="ARBA00023001"/>
    </source>
</evidence>
<reference evidence="16 17" key="1">
    <citation type="journal article" date="2014" name="BMC Genomics">
        <title>Genome sequencing of four Aureobasidium pullulans varieties: biotechnological potential, stress tolerance, and description of new species.</title>
        <authorList>
            <person name="Gostin Ar C."/>
            <person name="Ohm R.A."/>
            <person name="Kogej T."/>
            <person name="Sonjak S."/>
            <person name="Turk M."/>
            <person name="Zajc J."/>
            <person name="Zalar P."/>
            <person name="Grube M."/>
            <person name="Sun H."/>
            <person name="Han J."/>
            <person name="Sharma A."/>
            <person name="Chiniquy J."/>
            <person name="Ngan C.Y."/>
            <person name="Lipzen A."/>
            <person name="Barry K."/>
            <person name="Grigoriev I.V."/>
            <person name="Gunde-Cimerman N."/>
        </authorList>
    </citation>
    <scope>NUCLEOTIDE SEQUENCE [LARGE SCALE GENOMIC DNA]</scope>
    <source>
        <strain evidence="16 17">CBS 147.97</strain>
    </source>
</reference>
<evidence type="ECO:0000256" key="2">
    <source>
        <dbReference type="ARBA" id="ARBA00004613"/>
    </source>
</evidence>
<dbReference type="HOGENOM" id="CLU_004542_2_1_1"/>
<dbReference type="GO" id="GO:0030245">
    <property type="term" value="P:cellulose catabolic process"/>
    <property type="evidence" value="ECO:0007669"/>
    <property type="project" value="UniProtKB-KW"/>
</dbReference>
<dbReference type="Pfam" id="PF01915">
    <property type="entry name" value="Glyco_hydro_3_C"/>
    <property type="match status" value="1"/>
</dbReference>
<gene>
    <name evidence="16" type="ORF">M436DRAFT_81504</name>
</gene>
<dbReference type="AlphaFoldDB" id="A0A074WLW9"/>
<evidence type="ECO:0000256" key="6">
    <source>
        <dbReference type="ARBA" id="ARBA00022525"/>
    </source>
</evidence>
<dbReference type="Pfam" id="PF00933">
    <property type="entry name" value="Glyco_hydro_3"/>
    <property type="match status" value="1"/>
</dbReference>
<dbReference type="Gene3D" id="3.40.50.1700">
    <property type="entry name" value="Glycoside hydrolase family 3 C-terminal domain"/>
    <property type="match status" value="1"/>
</dbReference>
<dbReference type="InterPro" id="IPR036962">
    <property type="entry name" value="Glyco_hydro_3_N_sf"/>
</dbReference>
<keyword evidence="13" id="KW-0624">Polysaccharide degradation</keyword>
<evidence type="ECO:0000313" key="17">
    <source>
        <dbReference type="Proteomes" id="UP000027730"/>
    </source>
</evidence>
<dbReference type="RefSeq" id="XP_013428326.1">
    <property type="nucleotide sequence ID" value="XM_013572872.1"/>
</dbReference>
<keyword evidence="11" id="KW-0119">Carbohydrate metabolism</keyword>
<evidence type="ECO:0000256" key="4">
    <source>
        <dbReference type="ARBA" id="ARBA00005336"/>
    </source>
</evidence>
<evidence type="ECO:0000259" key="15">
    <source>
        <dbReference type="SMART" id="SM01217"/>
    </source>
</evidence>
<keyword evidence="8 16" id="KW-0378">Hydrolase</keyword>
<keyword evidence="17" id="KW-1185">Reference proteome</keyword>
<dbReference type="FunFam" id="2.60.40.10:FF:000757">
    <property type="entry name" value="Beta-glucosidase G"/>
    <property type="match status" value="1"/>
</dbReference>
<dbReference type="InterPro" id="IPR013783">
    <property type="entry name" value="Ig-like_fold"/>
</dbReference>
<evidence type="ECO:0000256" key="5">
    <source>
        <dbReference type="ARBA" id="ARBA00012744"/>
    </source>
</evidence>
<dbReference type="FunFam" id="3.20.20.300:FF:000002">
    <property type="entry name" value="Probable beta-glucosidase"/>
    <property type="match status" value="1"/>
</dbReference>